<dbReference type="InterPro" id="IPR031248">
    <property type="entry name" value="RNF213"/>
</dbReference>
<dbReference type="EC" id="2.3.2.27" evidence="2"/>
<feature type="compositionally biased region" description="Basic and acidic residues" evidence="1">
    <location>
        <begin position="1169"/>
        <end position="1182"/>
    </location>
</feature>
<protein>
    <submittedName>
        <fullName evidence="2">RNF213</fullName>
        <ecNumber evidence="2">2.3.2.27</ecNumber>
    </submittedName>
</protein>
<dbReference type="GO" id="GO:0061630">
    <property type="term" value="F:ubiquitin protein ligase activity"/>
    <property type="evidence" value="ECO:0007669"/>
    <property type="project" value="UniProtKB-EC"/>
</dbReference>
<organism evidence="2 3">
    <name type="scientific">Mytilus coruscus</name>
    <name type="common">Sea mussel</name>
    <dbReference type="NCBI Taxonomy" id="42192"/>
    <lineage>
        <taxon>Eukaryota</taxon>
        <taxon>Metazoa</taxon>
        <taxon>Spiralia</taxon>
        <taxon>Lophotrochozoa</taxon>
        <taxon>Mollusca</taxon>
        <taxon>Bivalvia</taxon>
        <taxon>Autobranchia</taxon>
        <taxon>Pteriomorphia</taxon>
        <taxon>Mytilida</taxon>
        <taxon>Mytiloidea</taxon>
        <taxon>Mytilidae</taxon>
        <taxon>Mytilinae</taxon>
        <taxon>Mytilus</taxon>
    </lineage>
</organism>
<evidence type="ECO:0000256" key="1">
    <source>
        <dbReference type="SAM" id="MobiDB-lite"/>
    </source>
</evidence>
<dbReference type="SUPFAM" id="SSF57850">
    <property type="entry name" value="RING/U-box"/>
    <property type="match status" value="1"/>
</dbReference>
<dbReference type="EMBL" id="CACVKT020008783">
    <property type="protein sequence ID" value="CAC5417625.1"/>
    <property type="molecule type" value="Genomic_DNA"/>
</dbReference>
<reference evidence="2 3" key="1">
    <citation type="submission" date="2020-06" db="EMBL/GenBank/DDBJ databases">
        <authorList>
            <person name="Li R."/>
            <person name="Bekaert M."/>
        </authorList>
    </citation>
    <scope>NUCLEOTIDE SEQUENCE [LARGE SCALE GENOMIC DNA]</scope>
    <source>
        <strain evidence="3">wild</strain>
    </source>
</reference>
<dbReference type="Gene3D" id="3.30.40.10">
    <property type="entry name" value="Zinc/RING finger domain, C3HC4 (zinc finger)"/>
    <property type="match status" value="1"/>
</dbReference>
<name>A0A6J8EDD3_MYTCO</name>
<sequence>MLFILYKQENILDLILKAADIFKDFPVGKLLLSIDGVSTHAILECYIRDFVQMVYPIQTEDECNLVCEGVAISCRRLLRGEYGKLLPSLFGCHVAYSSQATRFKNFSHIVCVWPDCSKKIVAFQQKEANNLLVTDEENTLDILALQLLINDLRPARESLNKPETRNEWLQKVCQYRPVVERIFGHFKQDILNQEFKYEGRCQEGLNQARYKWTRTFIVKLFIENVCMSNEDEGKEVIRCIALWTKLGRADADLKALPTFEAIETYLKQRNEGVLSQCFGLLLKCSACRHNISSFPVKLPCNDVYCKKCFKDLIAVNKQCMECKEPLPENFNPEALHKSENLTKYRDFRKRCNSFFMEVVSQLCFAEGTPPSPEVIKKLQSYIIGQSENERGEKLVSKELTVFQDSIDPTPVVRSFLLQQLMQTSGVDIEEHLTTYFERTSQLVASVGKQEELVELCLLILQCMEDSIHQKHQQYCDTEEEITLTTRMIREASNTICSNDIGMLERIKNIAKIKFSLSVVASYVQKICGISQRRIPITGHLKRMFETAGQLCEDCLCPCPRKYFVKHLCRSFGIDTYQIVKDSFDFLKWIQLPDLKGKEVKECHDRYIVCGGKYKAIREAVVAAGISQNETELQEALSVQLKDAWQTRVMVLLALHREVAMNNIHTDEQKFSDQGYLILMETVSKHALFQDQDKLPTTVMKNQLWTDPRFNIYCEMNLKQQNITCLLTHYLLMMMEIPGKQTIVSPFRNIAFFPENMIISMMDPVKDFNLRPRQACYSSMTVVEKSKTKPLTSAERSRRFRDKLKNDPTLYQAYREFETARVSAYRQNMSEDKKKEYNEKTKIRMTKYREKKKMDGGSSTHSKPKKPVTRAERELQRVKWREAKRISRLNMTGQKRRRINEKRRATYADRKQNKNVQKNTKDDSTSSFNSDSARRKAVSRIKSRMPSSPRKYSIIVSSLISNVTPRKQKALKENLICTPDGKKRLKFYDETYDDLHKRLNKIKTSKKKKDILLKRTVAHLLTKSAIRNIHNNQKRNYDRFGLSRKIMKSNAINNFEDLNARKKRKDAFNAEKLNSIEQYFSRSDYVRPLPCLSLAGKDAKVKNVMECSLKRIHMEYNSDNTPISYSKFVKLKPKTVLPMSKSKFINCLCEYCVNIELSIDALRSFTSRRRQETENENRPHEATENENQNENQQPAVTDVQENETVKDTDDGTVIIIEENTESDENIIIVENGIQEIPINIDENTIEHEGMEEVINLPANEGNDNANNRNGFFRDKFQLSSSTLCEKDNLTYKKICIDRKCVHCGTHKLDEKLLPFQNFFDDNIKWASWERTKYKNSAGKESMRMMKVPKEGSFENFCFET</sequence>
<gene>
    <name evidence="2" type="ORF">MCOR_50114</name>
</gene>
<proteinExistence type="predicted"/>
<keyword evidence="3" id="KW-1185">Reference proteome</keyword>
<feature type="region of interest" description="Disordered" evidence="1">
    <location>
        <begin position="829"/>
        <end position="947"/>
    </location>
</feature>
<feature type="compositionally biased region" description="Basic and acidic residues" evidence="1">
    <location>
        <begin position="829"/>
        <end position="841"/>
    </location>
</feature>
<keyword evidence="2" id="KW-0808">Transferase</keyword>
<evidence type="ECO:0000313" key="3">
    <source>
        <dbReference type="Proteomes" id="UP000507470"/>
    </source>
</evidence>
<dbReference type="Proteomes" id="UP000507470">
    <property type="component" value="Unassembled WGS sequence"/>
</dbReference>
<feature type="compositionally biased region" description="Basic and acidic residues" evidence="1">
    <location>
        <begin position="901"/>
        <end position="911"/>
    </location>
</feature>
<keyword evidence="2" id="KW-0012">Acyltransferase</keyword>
<feature type="region of interest" description="Disordered" evidence="1">
    <location>
        <begin position="1169"/>
        <end position="1210"/>
    </location>
</feature>
<dbReference type="PANTHER" id="PTHR22605">
    <property type="entry name" value="RZ-TYPE DOMAIN-CONTAINING PROTEIN"/>
    <property type="match status" value="1"/>
</dbReference>
<dbReference type="PANTHER" id="PTHR22605:SF16">
    <property type="entry name" value="E3 UBIQUITIN-PROTEIN LIGASE RNF213"/>
    <property type="match status" value="1"/>
</dbReference>
<dbReference type="OrthoDB" id="6146834at2759"/>
<accession>A0A6J8EDD3</accession>
<dbReference type="InterPro" id="IPR013083">
    <property type="entry name" value="Znf_RING/FYVE/PHD"/>
</dbReference>
<dbReference type="GO" id="GO:0016887">
    <property type="term" value="F:ATP hydrolysis activity"/>
    <property type="evidence" value="ECO:0007669"/>
    <property type="project" value="InterPro"/>
</dbReference>
<evidence type="ECO:0000313" key="2">
    <source>
        <dbReference type="EMBL" id="CAC5417625.1"/>
    </source>
</evidence>
<feature type="compositionally biased region" description="Basic and acidic residues" evidence="1">
    <location>
        <begin position="868"/>
        <end position="884"/>
    </location>
</feature>